<evidence type="ECO:0000259" key="7">
    <source>
        <dbReference type="Pfam" id="PF07732"/>
    </source>
</evidence>
<sequence length="654" mass="73503">MVSTLAVAVNCIFLSVTLYKCSAYISEAVNLEQYLQPDVIKDRHYFSNTSCYRPCDESAAPKICYYKWVLKDFKTMGPACRNCPTNATDCFRYHCITADGYERGLITVNQQLPGPSVQVCYGDRIVIDVSNMLQGQTSSLHWHGLYQYGSPHMDGVPMITQCPIQGMTDFRYDFKAGNYGTMYWHSHDGFQKQDGIQGAFVVRTSKTLDPNGHLYDYDLASHVIFISDWMHSSATEHFPGLKTHQIFQRPQSILLNGRGRYEVTGNATTFPSAVFRVTPGKKYRFRLVGGMCTSCAYQFRVQQHELLVIAVDGNPTEPVLVDSIHMYGGERYDFVLEAVEEVKSYCIHVKTVGNCKFMGLYGMGVLRYIGEKSTTVLDPGYEGFHSGKVMNIYNGTCFNSDEGVCLDQLVSLLPVSKRLTALEPDVTVTLSFGFHVFTLEELFQPRLHQRYFEPRPNHLLTSLVNNISYVAPNAPLLTQREDIKSSLICPANHDGTSRCPQGSGGFCECTHLIRIPLGAVTQFVLVDRGFGGINHPFHLHGYSFNVIAMGNFENGQNKTDIIEDISRGKLKISQSPILKDTIAVPAQGYAVLRIYTDNPGYWFFHCHVLYHADTGMGVVLQVGDQTEMPRAPEGFPRCGDFTPPVYKTRHYWTP</sequence>
<feature type="domain" description="Plastocyanin-like" evidence="5">
    <location>
        <begin position="221"/>
        <end position="370"/>
    </location>
</feature>
<feature type="signal peptide" evidence="4">
    <location>
        <begin position="1"/>
        <end position="23"/>
    </location>
</feature>
<dbReference type="InterPro" id="IPR002355">
    <property type="entry name" value="Cu_oxidase_Cu_BS"/>
</dbReference>
<feature type="chain" id="PRO_5045081391" description="Laccase" evidence="4">
    <location>
        <begin position="24"/>
        <end position="654"/>
    </location>
</feature>
<evidence type="ECO:0000256" key="4">
    <source>
        <dbReference type="SAM" id="SignalP"/>
    </source>
</evidence>
<evidence type="ECO:0000313" key="8">
    <source>
        <dbReference type="EMBL" id="KAJ4445529.1"/>
    </source>
</evidence>
<proteinExistence type="inferred from homology"/>
<evidence type="ECO:0000259" key="6">
    <source>
        <dbReference type="Pfam" id="PF07731"/>
    </source>
</evidence>
<reference evidence="8 9" key="1">
    <citation type="journal article" date="2022" name="Allergy">
        <title>Genome assembly and annotation of Periplaneta americana reveal a comprehensive cockroach allergen profile.</title>
        <authorList>
            <person name="Wang L."/>
            <person name="Xiong Q."/>
            <person name="Saelim N."/>
            <person name="Wang L."/>
            <person name="Nong W."/>
            <person name="Wan A.T."/>
            <person name="Shi M."/>
            <person name="Liu X."/>
            <person name="Cao Q."/>
            <person name="Hui J.H.L."/>
            <person name="Sookrung N."/>
            <person name="Leung T.F."/>
            <person name="Tungtrongchitr A."/>
            <person name="Tsui S.K.W."/>
        </authorList>
    </citation>
    <scope>NUCLEOTIDE SEQUENCE [LARGE SCALE GENOMIC DNA]</scope>
    <source>
        <strain evidence="8">PWHHKU_190912</strain>
    </source>
</reference>
<comment type="caution">
    <text evidence="8">The sequence shown here is derived from an EMBL/GenBank/DDBJ whole genome shotgun (WGS) entry which is preliminary data.</text>
</comment>
<dbReference type="CDD" id="cd13858">
    <property type="entry name" value="CuRO_1_tcLCC2_insect_like"/>
    <property type="match status" value="1"/>
</dbReference>
<dbReference type="CDD" id="cd13884">
    <property type="entry name" value="CuRO_2_tcLCC_insect_like"/>
    <property type="match status" value="1"/>
</dbReference>
<dbReference type="InterPro" id="IPR045087">
    <property type="entry name" value="Cu-oxidase_fam"/>
</dbReference>
<protein>
    <recommendedName>
        <fullName evidence="10">Laccase</fullName>
    </recommendedName>
</protein>
<keyword evidence="3" id="KW-0560">Oxidoreductase</keyword>
<dbReference type="InterPro" id="IPR033138">
    <property type="entry name" value="Cu_oxidase_CS"/>
</dbReference>
<evidence type="ECO:0000259" key="5">
    <source>
        <dbReference type="Pfam" id="PF00394"/>
    </source>
</evidence>
<gene>
    <name evidence="8" type="ORF">ANN_12209</name>
</gene>
<evidence type="ECO:0000256" key="2">
    <source>
        <dbReference type="ARBA" id="ARBA00022723"/>
    </source>
</evidence>
<name>A0ABQ8TGK5_PERAM</name>
<dbReference type="Pfam" id="PF07731">
    <property type="entry name" value="Cu-oxidase_2"/>
    <property type="match status" value="1"/>
</dbReference>
<evidence type="ECO:0000256" key="3">
    <source>
        <dbReference type="ARBA" id="ARBA00023002"/>
    </source>
</evidence>
<dbReference type="PROSITE" id="PS00080">
    <property type="entry name" value="MULTICOPPER_OXIDASE2"/>
    <property type="match status" value="1"/>
</dbReference>
<dbReference type="PANTHER" id="PTHR11709:SF232">
    <property type="entry name" value="STRAW, ISOFORM G"/>
    <property type="match status" value="1"/>
</dbReference>
<dbReference type="CDD" id="cd13905">
    <property type="entry name" value="CuRO_3_tcLLC2_insect_like"/>
    <property type="match status" value="1"/>
</dbReference>
<evidence type="ECO:0008006" key="10">
    <source>
        <dbReference type="Google" id="ProtNLM"/>
    </source>
</evidence>
<dbReference type="Proteomes" id="UP001148838">
    <property type="component" value="Unassembled WGS sequence"/>
</dbReference>
<accession>A0ABQ8TGK5</accession>
<dbReference type="PANTHER" id="PTHR11709">
    <property type="entry name" value="MULTI-COPPER OXIDASE"/>
    <property type="match status" value="1"/>
</dbReference>
<dbReference type="InterPro" id="IPR011707">
    <property type="entry name" value="Cu-oxidase-like_N"/>
</dbReference>
<dbReference type="Pfam" id="PF00394">
    <property type="entry name" value="Cu-oxidase"/>
    <property type="match status" value="1"/>
</dbReference>
<dbReference type="InterPro" id="IPR011706">
    <property type="entry name" value="Cu-oxidase_C"/>
</dbReference>
<dbReference type="InterPro" id="IPR008972">
    <property type="entry name" value="Cupredoxin"/>
</dbReference>
<dbReference type="Pfam" id="PF07732">
    <property type="entry name" value="Cu-oxidase_3"/>
    <property type="match status" value="1"/>
</dbReference>
<keyword evidence="9" id="KW-1185">Reference proteome</keyword>
<organism evidence="8 9">
    <name type="scientific">Periplaneta americana</name>
    <name type="common">American cockroach</name>
    <name type="synonym">Blatta americana</name>
    <dbReference type="NCBI Taxonomy" id="6978"/>
    <lineage>
        <taxon>Eukaryota</taxon>
        <taxon>Metazoa</taxon>
        <taxon>Ecdysozoa</taxon>
        <taxon>Arthropoda</taxon>
        <taxon>Hexapoda</taxon>
        <taxon>Insecta</taxon>
        <taxon>Pterygota</taxon>
        <taxon>Neoptera</taxon>
        <taxon>Polyneoptera</taxon>
        <taxon>Dictyoptera</taxon>
        <taxon>Blattodea</taxon>
        <taxon>Blattoidea</taxon>
        <taxon>Blattidae</taxon>
        <taxon>Blattinae</taxon>
        <taxon>Periplaneta</taxon>
    </lineage>
</organism>
<dbReference type="InterPro" id="IPR001117">
    <property type="entry name" value="Cu-oxidase_2nd"/>
</dbReference>
<dbReference type="SUPFAM" id="SSF49503">
    <property type="entry name" value="Cupredoxins"/>
    <property type="match status" value="3"/>
</dbReference>
<feature type="domain" description="Plastocyanin-like" evidence="6">
    <location>
        <begin position="497"/>
        <end position="624"/>
    </location>
</feature>
<evidence type="ECO:0000313" key="9">
    <source>
        <dbReference type="Proteomes" id="UP001148838"/>
    </source>
</evidence>
<comment type="similarity">
    <text evidence="1">Belongs to the multicopper oxidase family.</text>
</comment>
<keyword evidence="4" id="KW-0732">Signal</keyword>
<feature type="domain" description="Plastocyanin-like" evidence="7">
    <location>
        <begin position="96"/>
        <end position="205"/>
    </location>
</feature>
<keyword evidence="2" id="KW-0479">Metal-binding</keyword>
<dbReference type="EMBL" id="JAJSOF020000009">
    <property type="protein sequence ID" value="KAJ4445529.1"/>
    <property type="molecule type" value="Genomic_DNA"/>
</dbReference>
<dbReference type="Gene3D" id="2.60.40.420">
    <property type="entry name" value="Cupredoxins - blue copper proteins"/>
    <property type="match status" value="3"/>
</dbReference>
<dbReference type="PROSITE" id="PS00079">
    <property type="entry name" value="MULTICOPPER_OXIDASE1"/>
    <property type="match status" value="1"/>
</dbReference>
<evidence type="ECO:0000256" key="1">
    <source>
        <dbReference type="ARBA" id="ARBA00010609"/>
    </source>
</evidence>